<reference evidence="2" key="1">
    <citation type="submission" date="2023-03" db="EMBL/GenBank/DDBJ databases">
        <title>Massive genome expansion in bonnet fungi (Mycena s.s.) driven by repeated elements and novel gene families across ecological guilds.</title>
        <authorList>
            <consortium name="Lawrence Berkeley National Laboratory"/>
            <person name="Harder C.B."/>
            <person name="Miyauchi S."/>
            <person name="Viragh M."/>
            <person name="Kuo A."/>
            <person name="Thoen E."/>
            <person name="Andreopoulos B."/>
            <person name="Lu D."/>
            <person name="Skrede I."/>
            <person name="Drula E."/>
            <person name="Henrissat B."/>
            <person name="Morin E."/>
            <person name="Kohler A."/>
            <person name="Barry K."/>
            <person name="LaButti K."/>
            <person name="Morin E."/>
            <person name="Salamov A."/>
            <person name="Lipzen A."/>
            <person name="Mereny Z."/>
            <person name="Hegedus B."/>
            <person name="Baldrian P."/>
            <person name="Stursova M."/>
            <person name="Weitz H."/>
            <person name="Taylor A."/>
            <person name="Grigoriev I.V."/>
            <person name="Nagy L.G."/>
            <person name="Martin F."/>
            <person name="Kauserud H."/>
        </authorList>
    </citation>
    <scope>NUCLEOTIDE SEQUENCE</scope>
    <source>
        <strain evidence="2">9284</strain>
    </source>
</reference>
<name>A0AAD7FFK3_9AGAR</name>
<evidence type="ECO:0008006" key="4">
    <source>
        <dbReference type="Google" id="ProtNLM"/>
    </source>
</evidence>
<dbReference type="EMBL" id="JARKIF010000021">
    <property type="protein sequence ID" value="KAJ7617156.1"/>
    <property type="molecule type" value="Genomic_DNA"/>
</dbReference>
<evidence type="ECO:0000313" key="2">
    <source>
        <dbReference type="EMBL" id="KAJ7617156.1"/>
    </source>
</evidence>
<evidence type="ECO:0000313" key="3">
    <source>
        <dbReference type="Proteomes" id="UP001221142"/>
    </source>
</evidence>
<dbReference type="AlphaFoldDB" id="A0AAD7FFK3"/>
<dbReference type="Proteomes" id="UP001221142">
    <property type="component" value="Unassembled WGS sequence"/>
</dbReference>
<feature type="chain" id="PRO_5042203222" description="Secreted protein" evidence="1">
    <location>
        <begin position="27"/>
        <end position="212"/>
    </location>
</feature>
<protein>
    <recommendedName>
        <fullName evidence="4">Secreted protein</fullName>
    </recommendedName>
</protein>
<organism evidence="2 3">
    <name type="scientific">Roridomyces roridus</name>
    <dbReference type="NCBI Taxonomy" id="1738132"/>
    <lineage>
        <taxon>Eukaryota</taxon>
        <taxon>Fungi</taxon>
        <taxon>Dikarya</taxon>
        <taxon>Basidiomycota</taxon>
        <taxon>Agaricomycotina</taxon>
        <taxon>Agaricomycetes</taxon>
        <taxon>Agaricomycetidae</taxon>
        <taxon>Agaricales</taxon>
        <taxon>Marasmiineae</taxon>
        <taxon>Mycenaceae</taxon>
        <taxon>Roridomyces</taxon>
    </lineage>
</organism>
<proteinExistence type="predicted"/>
<gene>
    <name evidence="2" type="ORF">FB45DRAFT_223001</name>
</gene>
<evidence type="ECO:0000256" key="1">
    <source>
        <dbReference type="SAM" id="SignalP"/>
    </source>
</evidence>
<feature type="signal peptide" evidence="1">
    <location>
        <begin position="1"/>
        <end position="26"/>
    </location>
</feature>
<keyword evidence="3" id="KW-1185">Reference proteome</keyword>
<keyword evidence="1" id="KW-0732">Signal</keyword>
<accession>A0AAD7FFK3</accession>
<sequence length="212" mass="22994">MCAPSLYPFNLLLAWLSHALALSSSATPVLDLTWMCSSVITTVGETTSPSTAARPLSFLRSPIELRFGLQIADPSFFNMNRFPSGFRTHGYTPLETRPGFHEATVSLNSFIKLFPFGQSAALIVPVRPLAHQVSTVYLNSLHPRPCAPLPSPFPRLDGVLITVHPSTQVPASSRSRLLLVSKGPLSHCAAYVPGVRGIPQNTDETPFDDSLL</sequence>
<comment type="caution">
    <text evidence="2">The sequence shown here is derived from an EMBL/GenBank/DDBJ whole genome shotgun (WGS) entry which is preliminary data.</text>
</comment>